<reference evidence="3 4" key="1">
    <citation type="submission" date="2011-10" db="EMBL/GenBank/DDBJ databases">
        <authorList>
            <person name="Genoscope - CEA"/>
        </authorList>
    </citation>
    <scope>NUCLEOTIDE SEQUENCE [LARGE SCALE GENOMIC DNA]</scope>
    <source>
        <strain evidence="3 4">RCC 1105</strain>
    </source>
</reference>
<gene>
    <name evidence="3" type="ORF">Bathy05g03520</name>
</gene>
<protein>
    <submittedName>
        <fullName evidence="3">Uncharacterized protein</fullName>
    </submittedName>
</protein>
<dbReference type="KEGG" id="bpg:Bathy05g03520"/>
<dbReference type="RefSeq" id="XP_007513251.1">
    <property type="nucleotide sequence ID" value="XM_007513189.1"/>
</dbReference>
<dbReference type="EMBL" id="FO082274">
    <property type="protein sequence ID" value="CCO16809.1"/>
    <property type="molecule type" value="Genomic_DNA"/>
</dbReference>
<evidence type="ECO:0000313" key="3">
    <source>
        <dbReference type="EMBL" id="CCO16809.1"/>
    </source>
</evidence>
<feature type="region of interest" description="Disordered" evidence="2">
    <location>
        <begin position="29"/>
        <end position="79"/>
    </location>
</feature>
<evidence type="ECO:0000256" key="1">
    <source>
        <dbReference type="SAM" id="Coils"/>
    </source>
</evidence>
<dbReference type="AlphaFoldDB" id="K8EFP0"/>
<keyword evidence="4" id="KW-1185">Reference proteome</keyword>
<keyword evidence="1" id="KW-0175">Coiled coil</keyword>
<sequence>MTTTILDNSANEFAAFSTILSGFDEEYVSPNRKSKSSFSLSSPTATKNVVENFSSPSPTAGRGRGRGKGKGYNNYDPDEPLDVLQEMNQMLEAAERSPTNTNENYTKKARTFVREAYGTFEDSASRLERDLMEKENRMKRDAAEELRRQLDKDSPEFSLDMLASGDRATILAREAEILRAEEESLRRVREGASRAAERERQRLESERVAHANGRANWVSAENKRRGMGANARASEQSNPTPARQAQRGGGVGTVTPTRIVPKFTTNGGDMEEDKENAGAMGSKRDKTTRPSSFFNPFKTITNVAVGAKNAFLSRENPKQKPKVRRSIIAIDEPNENSMNATGPSAVVSSYKTPVQESKKRSTILTPVESRETNRGISSSYEEEDEGEEDATESDVMIAKMISPGQMVYIKKPIEKATDIAATNEQEKEKTKTKKKNKRSLNVHPALLRVAKAASTIGASFVIVSAVGSYATGARDVRDLQRAARNVQKTTVSVAMFIGKTWKSISKNLIPGVTDEVPTLTPTVVYQRTPNKVVKKTVVLRPHQVGVQPGPSGEDFRRAYGRG</sequence>
<feature type="compositionally biased region" description="Polar residues" evidence="2">
    <location>
        <begin position="233"/>
        <end position="243"/>
    </location>
</feature>
<feature type="region of interest" description="Disordered" evidence="2">
    <location>
        <begin position="219"/>
        <end position="294"/>
    </location>
</feature>
<dbReference type="Proteomes" id="UP000198341">
    <property type="component" value="Chromosome 5"/>
</dbReference>
<name>K8EFP0_9CHLO</name>
<organism evidence="3 4">
    <name type="scientific">Bathycoccus prasinos</name>
    <dbReference type="NCBI Taxonomy" id="41875"/>
    <lineage>
        <taxon>Eukaryota</taxon>
        <taxon>Viridiplantae</taxon>
        <taxon>Chlorophyta</taxon>
        <taxon>Mamiellophyceae</taxon>
        <taxon>Mamiellales</taxon>
        <taxon>Bathycoccaceae</taxon>
        <taxon>Bathycoccus</taxon>
    </lineage>
</organism>
<proteinExistence type="predicted"/>
<evidence type="ECO:0000313" key="4">
    <source>
        <dbReference type="Proteomes" id="UP000198341"/>
    </source>
</evidence>
<dbReference type="GeneID" id="19015855"/>
<feature type="compositionally biased region" description="Polar residues" evidence="2">
    <location>
        <begin position="335"/>
        <end position="355"/>
    </location>
</feature>
<feature type="compositionally biased region" description="Polar residues" evidence="2">
    <location>
        <begin position="43"/>
        <end position="58"/>
    </location>
</feature>
<evidence type="ECO:0000256" key="2">
    <source>
        <dbReference type="SAM" id="MobiDB-lite"/>
    </source>
</evidence>
<accession>K8EFP0</accession>
<feature type="region of interest" description="Disordered" evidence="2">
    <location>
        <begin position="334"/>
        <end position="392"/>
    </location>
</feature>
<feature type="coiled-coil region" evidence="1">
    <location>
        <begin position="117"/>
        <end position="152"/>
    </location>
</feature>
<feature type="compositionally biased region" description="Acidic residues" evidence="2">
    <location>
        <begin position="380"/>
        <end position="392"/>
    </location>
</feature>
<feature type="region of interest" description="Disordered" evidence="2">
    <location>
        <begin position="184"/>
        <end position="207"/>
    </location>
</feature>